<protein>
    <submittedName>
        <fullName evidence="1">Uncharacterized protein</fullName>
    </submittedName>
</protein>
<sequence length="189" mass="22329">MGNSTFHVNKDYDIHYYDDIALDSGIITCSKKKISEHPKQIIKHKSLLIKISEAEHLYNKLMDMKYHTEQIIEKYNSLSGLFEEIHCNICFLDFAQRWVYQQDCNKFYKYCIELEARIAEQDEYIKKKYSEYCDFVRLDSVRSEKTSFNNYPGLTTCLLLNRKCPTCYESKNASHSQAKVSHNSIHPLQ</sequence>
<proteinExistence type="predicted"/>
<comment type="caution">
    <text evidence="1">The sequence shown here is derived from an EMBL/GenBank/DDBJ whole genome shotgun (WGS) entry which is preliminary data.</text>
</comment>
<accession>A0ABQ8P274</accession>
<dbReference type="EMBL" id="JAPCXB010000179">
    <property type="protein sequence ID" value="KAJ1605367.1"/>
    <property type="molecule type" value="Genomic_DNA"/>
</dbReference>
<organism evidence="1 2">
    <name type="scientific">Cryptosporidium canis</name>
    <dbReference type="NCBI Taxonomy" id="195482"/>
    <lineage>
        <taxon>Eukaryota</taxon>
        <taxon>Sar</taxon>
        <taxon>Alveolata</taxon>
        <taxon>Apicomplexa</taxon>
        <taxon>Conoidasida</taxon>
        <taxon>Coccidia</taxon>
        <taxon>Eucoccidiorida</taxon>
        <taxon>Eimeriorina</taxon>
        <taxon>Cryptosporidiidae</taxon>
        <taxon>Cryptosporidium</taxon>
    </lineage>
</organism>
<dbReference type="Proteomes" id="UP001071777">
    <property type="component" value="Unassembled WGS sequence"/>
</dbReference>
<reference evidence="1" key="1">
    <citation type="submission" date="2022-10" db="EMBL/GenBank/DDBJ databases">
        <title>Adaptive evolution leads to modifications in subtelomeric GC content in a zoonotic Cryptosporidium species.</title>
        <authorList>
            <person name="Li J."/>
            <person name="Feng Y."/>
            <person name="Xiao L."/>
        </authorList>
    </citation>
    <scope>NUCLEOTIDE SEQUENCE</scope>
    <source>
        <strain evidence="1">25894</strain>
    </source>
</reference>
<evidence type="ECO:0000313" key="2">
    <source>
        <dbReference type="Proteomes" id="UP001071777"/>
    </source>
</evidence>
<keyword evidence="2" id="KW-1185">Reference proteome</keyword>
<evidence type="ECO:0000313" key="1">
    <source>
        <dbReference type="EMBL" id="KAJ1605367.1"/>
    </source>
</evidence>
<gene>
    <name evidence="1" type="ORF">OJ252_3488</name>
</gene>
<name>A0ABQ8P274_9CRYT</name>